<organism evidence="13 14">
    <name type="scientific">Tepidamorphus gemmatus</name>
    <dbReference type="NCBI Taxonomy" id="747076"/>
    <lineage>
        <taxon>Bacteria</taxon>
        <taxon>Pseudomonadati</taxon>
        <taxon>Pseudomonadota</taxon>
        <taxon>Alphaproteobacteria</taxon>
        <taxon>Hyphomicrobiales</taxon>
        <taxon>Tepidamorphaceae</taxon>
        <taxon>Tepidamorphus</taxon>
    </lineage>
</organism>
<comment type="subcellular location">
    <subcellularLocation>
        <location evidence="1">Cytoplasm</location>
    </subcellularLocation>
</comment>
<dbReference type="PANTHER" id="PTHR48075:SF1">
    <property type="entry name" value="LAMBDA-CRYSTALLIN HOMOLOG"/>
    <property type="match status" value="1"/>
</dbReference>
<dbReference type="Gene3D" id="1.10.1040.10">
    <property type="entry name" value="N-(1-d-carboxylethyl)-l-norvaline Dehydrogenase, domain 2"/>
    <property type="match status" value="1"/>
</dbReference>
<accession>A0A4R3MFI6</accession>
<evidence type="ECO:0000256" key="4">
    <source>
        <dbReference type="ARBA" id="ARBA00022490"/>
    </source>
</evidence>
<gene>
    <name evidence="13" type="ORF">EDC22_103235</name>
</gene>
<dbReference type="AlphaFoldDB" id="A0A4R3MFI6"/>
<name>A0A4R3MFI6_9HYPH</name>
<dbReference type="OrthoDB" id="9803287at2"/>
<dbReference type="EMBL" id="SMAK01000003">
    <property type="protein sequence ID" value="TCT11922.1"/>
    <property type="molecule type" value="Genomic_DNA"/>
</dbReference>
<evidence type="ECO:0000256" key="3">
    <source>
        <dbReference type="ARBA" id="ARBA00011738"/>
    </source>
</evidence>
<feature type="domain" description="3-hydroxyacyl-CoA dehydrogenase C-terminal" evidence="11">
    <location>
        <begin position="194"/>
        <end position="293"/>
    </location>
</feature>
<dbReference type="EC" id="1.1.1.45" evidence="8"/>
<dbReference type="InterPro" id="IPR036291">
    <property type="entry name" value="NAD(P)-bd_dom_sf"/>
</dbReference>
<dbReference type="NCBIfam" id="NF006125">
    <property type="entry name" value="PRK08269.1"/>
    <property type="match status" value="1"/>
</dbReference>
<keyword evidence="5" id="KW-0597">Phosphoprotein</keyword>
<comment type="subunit">
    <text evidence="3">Homodimer.</text>
</comment>
<evidence type="ECO:0000313" key="14">
    <source>
        <dbReference type="Proteomes" id="UP000295678"/>
    </source>
</evidence>
<dbReference type="Gene3D" id="3.40.50.720">
    <property type="entry name" value="NAD(P)-binding Rossmann-like Domain"/>
    <property type="match status" value="1"/>
</dbReference>
<keyword evidence="6" id="KW-0560">Oxidoreductase</keyword>
<dbReference type="Pfam" id="PF00725">
    <property type="entry name" value="3HCDH"/>
    <property type="match status" value="1"/>
</dbReference>
<dbReference type="PIRSF" id="PIRSF000105">
    <property type="entry name" value="HCDH"/>
    <property type="match status" value="1"/>
</dbReference>
<evidence type="ECO:0000256" key="5">
    <source>
        <dbReference type="ARBA" id="ARBA00022553"/>
    </source>
</evidence>
<dbReference type="SUPFAM" id="SSF51735">
    <property type="entry name" value="NAD(P)-binding Rossmann-fold domains"/>
    <property type="match status" value="1"/>
</dbReference>
<evidence type="ECO:0000256" key="10">
    <source>
        <dbReference type="PIRSR" id="PIRSR000105-1"/>
    </source>
</evidence>
<proteinExistence type="inferred from homology"/>
<feature type="site" description="Important for catalytic activity" evidence="10">
    <location>
        <position position="148"/>
    </location>
</feature>
<feature type="domain" description="3-hydroxyacyl-CoA dehydrogenase NAD binding" evidence="12">
    <location>
        <begin position="3"/>
        <end position="190"/>
    </location>
</feature>
<dbReference type="InterPro" id="IPR008927">
    <property type="entry name" value="6-PGluconate_DH-like_C_sf"/>
</dbReference>
<dbReference type="Pfam" id="PF02737">
    <property type="entry name" value="3HCDH_N"/>
    <property type="match status" value="1"/>
</dbReference>
<keyword evidence="7" id="KW-0520">NAD</keyword>
<evidence type="ECO:0000259" key="12">
    <source>
        <dbReference type="Pfam" id="PF02737"/>
    </source>
</evidence>
<dbReference type="SUPFAM" id="SSF48179">
    <property type="entry name" value="6-phosphogluconate dehydrogenase C-terminal domain-like"/>
    <property type="match status" value="1"/>
</dbReference>
<evidence type="ECO:0000256" key="8">
    <source>
        <dbReference type="ARBA" id="ARBA00038962"/>
    </source>
</evidence>
<comment type="caution">
    <text evidence="13">The sequence shown here is derived from an EMBL/GenBank/DDBJ whole genome shotgun (WGS) entry which is preliminary data.</text>
</comment>
<dbReference type="InterPro" id="IPR006176">
    <property type="entry name" value="3-OHacyl-CoA_DH_NAD-bd"/>
</dbReference>
<evidence type="ECO:0000259" key="11">
    <source>
        <dbReference type="Pfam" id="PF00725"/>
    </source>
</evidence>
<dbReference type="InterPro" id="IPR013328">
    <property type="entry name" value="6PGD_dom2"/>
</dbReference>
<dbReference type="PANTHER" id="PTHR48075">
    <property type="entry name" value="3-HYDROXYACYL-COA DEHYDROGENASE FAMILY PROTEIN"/>
    <property type="match status" value="1"/>
</dbReference>
<dbReference type="InterPro" id="IPR006108">
    <property type="entry name" value="3HC_DH_C"/>
</dbReference>
<reference evidence="13 14" key="1">
    <citation type="submission" date="2019-03" db="EMBL/GenBank/DDBJ databases">
        <title>Genomic Encyclopedia of Type Strains, Phase IV (KMG-IV): sequencing the most valuable type-strain genomes for metagenomic binning, comparative biology and taxonomic classification.</title>
        <authorList>
            <person name="Goeker M."/>
        </authorList>
    </citation>
    <scope>NUCLEOTIDE SEQUENCE [LARGE SCALE GENOMIC DNA]</scope>
    <source>
        <strain evidence="13 14">DSM 19345</strain>
    </source>
</reference>
<keyword evidence="14" id="KW-1185">Reference proteome</keyword>
<evidence type="ECO:0000313" key="13">
    <source>
        <dbReference type="EMBL" id="TCT11922.1"/>
    </source>
</evidence>
<dbReference type="GO" id="GO:0070403">
    <property type="term" value="F:NAD+ binding"/>
    <property type="evidence" value="ECO:0007669"/>
    <property type="project" value="InterPro"/>
</dbReference>
<comment type="similarity">
    <text evidence="2">Belongs to the 3-hydroxyacyl-CoA dehydrogenase family.</text>
</comment>
<dbReference type="GO" id="GO:0005737">
    <property type="term" value="C:cytoplasm"/>
    <property type="evidence" value="ECO:0007669"/>
    <property type="project" value="UniProtKB-SubCell"/>
</dbReference>
<dbReference type="GO" id="GO:0050104">
    <property type="term" value="F:L-gulonate 3-dehydrogenase activity"/>
    <property type="evidence" value="ECO:0007669"/>
    <property type="project" value="UniProtKB-EC"/>
</dbReference>
<evidence type="ECO:0000256" key="7">
    <source>
        <dbReference type="ARBA" id="ARBA00023027"/>
    </source>
</evidence>
<dbReference type="GO" id="GO:0006631">
    <property type="term" value="P:fatty acid metabolic process"/>
    <property type="evidence" value="ECO:0007669"/>
    <property type="project" value="InterPro"/>
</dbReference>
<evidence type="ECO:0000256" key="9">
    <source>
        <dbReference type="ARBA" id="ARBA00042709"/>
    </source>
</evidence>
<evidence type="ECO:0000256" key="6">
    <source>
        <dbReference type="ARBA" id="ARBA00023002"/>
    </source>
</evidence>
<sequence length="324" mass="34402">METIAAVGAGRMGRGIAVVFAYAGHPVTLVDLKDRPSDDAARLKAEALGEIEATLKMLAGIGLMAESAVAPILARVSFAACEAAPAALASADIVFEGVPETLEAKRACFAALSTMTRPDAIIASTTSTMLSDELQAFVSPPQRFLNAHWLNPAFLVPLVEVSPGRDTDPAVTGRLVALLEGIGKVPVVCKASPGFIVPRLQALAMNEAARLVEEGVASAEEIDKATRFGLGFRFAILGVLEFIDWGGGDILFHADRYMSQALATDRYAAPKIIEDNMAAGRIGLRTRQGFLDYSQIDIPTYQRERLAAFVGLLKHMGAARPPVV</sequence>
<dbReference type="Proteomes" id="UP000295678">
    <property type="component" value="Unassembled WGS sequence"/>
</dbReference>
<dbReference type="InterPro" id="IPR022694">
    <property type="entry name" value="3-OHacyl-CoA_DH"/>
</dbReference>
<dbReference type="RefSeq" id="WP_132805814.1">
    <property type="nucleotide sequence ID" value="NZ_SMAK01000003.1"/>
</dbReference>
<keyword evidence="4" id="KW-0963">Cytoplasm</keyword>
<protein>
    <recommendedName>
        <fullName evidence="9">L-gulonate 3-dehydrogenase</fullName>
        <ecNumber evidence="8">1.1.1.45</ecNumber>
    </recommendedName>
    <alternativeName>
        <fullName evidence="9">L-gulonate 3-dehydrogenase</fullName>
    </alternativeName>
</protein>
<evidence type="ECO:0000256" key="2">
    <source>
        <dbReference type="ARBA" id="ARBA00009463"/>
    </source>
</evidence>
<evidence type="ECO:0000256" key="1">
    <source>
        <dbReference type="ARBA" id="ARBA00004496"/>
    </source>
</evidence>